<evidence type="ECO:0000313" key="1">
    <source>
        <dbReference type="EMBL" id="JAI05894.1"/>
    </source>
</evidence>
<reference evidence="1" key="2">
    <citation type="journal article" date="2015" name="Fish Shellfish Immunol.">
        <title>Early steps in the European eel (Anguilla anguilla)-Vibrio vulnificus interaction in the gills: Role of the RtxA13 toxin.</title>
        <authorList>
            <person name="Callol A."/>
            <person name="Pajuelo D."/>
            <person name="Ebbesson L."/>
            <person name="Teles M."/>
            <person name="MacKenzie S."/>
            <person name="Amaro C."/>
        </authorList>
    </citation>
    <scope>NUCLEOTIDE SEQUENCE</scope>
</reference>
<sequence length="44" mass="5238">MLFGENNYFNKCCLHFRNRFLCTPFSAVKPVLVTASRTWFGRHK</sequence>
<reference evidence="1" key="1">
    <citation type="submission" date="2014-11" db="EMBL/GenBank/DDBJ databases">
        <authorList>
            <person name="Amaro Gonzalez C."/>
        </authorList>
    </citation>
    <scope>NUCLEOTIDE SEQUENCE</scope>
</reference>
<name>A0A0E9XW28_ANGAN</name>
<dbReference type="EMBL" id="GBXM01002684">
    <property type="protein sequence ID" value="JAI05894.1"/>
    <property type="molecule type" value="Transcribed_RNA"/>
</dbReference>
<proteinExistence type="predicted"/>
<dbReference type="AlphaFoldDB" id="A0A0E9XW28"/>
<protein>
    <submittedName>
        <fullName evidence="1">Uncharacterized protein</fullName>
    </submittedName>
</protein>
<accession>A0A0E9XW28</accession>
<organism evidence="1">
    <name type="scientific">Anguilla anguilla</name>
    <name type="common">European freshwater eel</name>
    <name type="synonym">Muraena anguilla</name>
    <dbReference type="NCBI Taxonomy" id="7936"/>
    <lineage>
        <taxon>Eukaryota</taxon>
        <taxon>Metazoa</taxon>
        <taxon>Chordata</taxon>
        <taxon>Craniata</taxon>
        <taxon>Vertebrata</taxon>
        <taxon>Euteleostomi</taxon>
        <taxon>Actinopterygii</taxon>
        <taxon>Neopterygii</taxon>
        <taxon>Teleostei</taxon>
        <taxon>Anguilliformes</taxon>
        <taxon>Anguillidae</taxon>
        <taxon>Anguilla</taxon>
    </lineage>
</organism>